<comment type="subunit">
    <text evidence="7">Consists of a catalytic RNA component (M1 or rnpB) and a protein subunit.</text>
</comment>
<dbReference type="AlphaFoldDB" id="A0A6P2BU25"/>
<dbReference type="EMBL" id="RPFW01000006">
    <property type="protein sequence ID" value="TVZ01726.1"/>
    <property type="molecule type" value="Genomic_DNA"/>
</dbReference>
<keyword evidence="4 7" id="KW-0255">Endonuclease</keyword>
<comment type="similarity">
    <text evidence="7">Belongs to the RnpA family.</text>
</comment>
<comment type="catalytic activity">
    <reaction evidence="7">
        <text>Endonucleolytic cleavage of RNA, removing 5'-extranucleotides from tRNA precursor.</text>
        <dbReference type="EC" id="3.1.26.5"/>
    </reaction>
</comment>
<dbReference type="PROSITE" id="PS00648">
    <property type="entry name" value="RIBONUCLEASE_P"/>
    <property type="match status" value="1"/>
</dbReference>
<keyword evidence="6 7" id="KW-0694">RNA-binding</keyword>
<name>A0A6P2BU25_9ACTN</name>
<keyword evidence="5 7" id="KW-0378">Hydrolase</keyword>
<protein>
    <recommendedName>
        <fullName evidence="7 8">Ribonuclease P protein component</fullName>
        <shortName evidence="7">RNase P protein</shortName>
        <shortName evidence="7">RNaseP protein</shortName>
        <ecNumber evidence="7 8">3.1.26.5</ecNumber>
    </recommendedName>
    <alternativeName>
        <fullName evidence="7">Protein C5</fullName>
    </alternativeName>
</protein>
<evidence type="ECO:0000256" key="2">
    <source>
        <dbReference type="ARBA" id="ARBA00022694"/>
    </source>
</evidence>
<proteinExistence type="inferred from homology"/>
<evidence type="ECO:0000256" key="1">
    <source>
        <dbReference type="ARBA" id="ARBA00002663"/>
    </source>
</evidence>
<organism evidence="10 11">
    <name type="scientific">Trebonia kvetii</name>
    <dbReference type="NCBI Taxonomy" id="2480626"/>
    <lineage>
        <taxon>Bacteria</taxon>
        <taxon>Bacillati</taxon>
        <taxon>Actinomycetota</taxon>
        <taxon>Actinomycetes</taxon>
        <taxon>Streptosporangiales</taxon>
        <taxon>Treboniaceae</taxon>
        <taxon>Trebonia</taxon>
    </lineage>
</organism>
<dbReference type="PANTHER" id="PTHR33992">
    <property type="entry name" value="RIBONUCLEASE P PROTEIN COMPONENT"/>
    <property type="match status" value="1"/>
</dbReference>
<evidence type="ECO:0000256" key="7">
    <source>
        <dbReference type="HAMAP-Rule" id="MF_00227"/>
    </source>
</evidence>
<dbReference type="GO" id="GO:0001682">
    <property type="term" value="P:tRNA 5'-leader removal"/>
    <property type="evidence" value="ECO:0007669"/>
    <property type="project" value="UniProtKB-UniRule"/>
</dbReference>
<gene>
    <name evidence="7 10" type="primary">rnpA</name>
    <name evidence="10" type="ORF">EAS64_30140</name>
</gene>
<reference evidence="10 11" key="1">
    <citation type="submission" date="2018-11" db="EMBL/GenBank/DDBJ databases">
        <title>Trebonia kvetii gen.nov., sp.nov., a novel acidophilic actinobacterium, and proposal of the new actinobacterial family Treboniaceae fam. nov.</title>
        <authorList>
            <person name="Rapoport D."/>
            <person name="Sagova-Mareckova M."/>
            <person name="Sedlacek I."/>
            <person name="Provaznik J."/>
            <person name="Kralova S."/>
            <person name="Pavlinic D."/>
            <person name="Benes V."/>
            <person name="Kopecky J."/>
        </authorList>
    </citation>
    <scope>NUCLEOTIDE SEQUENCE [LARGE SCALE GENOMIC DNA]</scope>
    <source>
        <strain evidence="10 11">15Tr583</strain>
    </source>
</reference>
<dbReference type="InterPro" id="IPR014721">
    <property type="entry name" value="Ribsml_uS5_D2-typ_fold_subgr"/>
</dbReference>
<accession>A0A6P2BU25</accession>
<keyword evidence="2 7" id="KW-0819">tRNA processing</keyword>
<dbReference type="PANTHER" id="PTHR33992:SF1">
    <property type="entry name" value="RIBONUCLEASE P PROTEIN COMPONENT"/>
    <property type="match status" value="1"/>
</dbReference>
<evidence type="ECO:0000256" key="8">
    <source>
        <dbReference type="NCBIfam" id="TIGR00188"/>
    </source>
</evidence>
<dbReference type="GO" id="GO:0030677">
    <property type="term" value="C:ribonuclease P complex"/>
    <property type="evidence" value="ECO:0007669"/>
    <property type="project" value="TreeGrafter"/>
</dbReference>
<evidence type="ECO:0000256" key="5">
    <source>
        <dbReference type="ARBA" id="ARBA00022801"/>
    </source>
</evidence>
<feature type="region of interest" description="Disordered" evidence="9">
    <location>
        <begin position="1"/>
        <end position="26"/>
    </location>
</feature>
<dbReference type="GO" id="GO:0000049">
    <property type="term" value="F:tRNA binding"/>
    <property type="evidence" value="ECO:0007669"/>
    <property type="project" value="UniProtKB-UniRule"/>
</dbReference>
<evidence type="ECO:0000313" key="11">
    <source>
        <dbReference type="Proteomes" id="UP000460272"/>
    </source>
</evidence>
<dbReference type="GO" id="GO:0042781">
    <property type="term" value="F:3'-tRNA processing endoribonuclease activity"/>
    <property type="evidence" value="ECO:0007669"/>
    <property type="project" value="TreeGrafter"/>
</dbReference>
<dbReference type="NCBIfam" id="TIGR00188">
    <property type="entry name" value="rnpA"/>
    <property type="match status" value="1"/>
</dbReference>
<dbReference type="InterPro" id="IPR020539">
    <property type="entry name" value="RNase_P_CS"/>
</dbReference>
<dbReference type="GO" id="GO:0004526">
    <property type="term" value="F:ribonuclease P activity"/>
    <property type="evidence" value="ECO:0007669"/>
    <property type="project" value="UniProtKB-UniRule"/>
</dbReference>
<evidence type="ECO:0000256" key="9">
    <source>
        <dbReference type="SAM" id="MobiDB-lite"/>
    </source>
</evidence>
<dbReference type="RefSeq" id="WP_145858552.1">
    <property type="nucleotide sequence ID" value="NZ_RPFW01000006.1"/>
</dbReference>
<keyword evidence="11" id="KW-1185">Reference proteome</keyword>
<evidence type="ECO:0000256" key="3">
    <source>
        <dbReference type="ARBA" id="ARBA00022722"/>
    </source>
</evidence>
<comment type="function">
    <text evidence="1 7">RNaseP catalyzes the removal of the 5'-leader sequence from pre-tRNA to produce the mature 5'-terminus. It can also cleave other RNA substrates such as 4.5S RNA. The protein component plays an auxiliary but essential role in vivo by binding to the 5'-leader sequence and broadening the substrate specificity of the ribozyme.</text>
</comment>
<evidence type="ECO:0000313" key="10">
    <source>
        <dbReference type="EMBL" id="TVZ01726.1"/>
    </source>
</evidence>
<keyword evidence="3 7" id="KW-0540">Nuclease</keyword>
<evidence type="ECO:0000256" key="4">
    <source>
        <dbReference type="ARBA" id="ARBA00022759"/>
    </source>
</evidence>
<dbReference type="Proteomes" id="UP000460272">
    <property type="component" value="Unassembled WGS sequence"/>
</dbReference>
<dbReference type="EC" id="3.1.26.5" evidence="7 8"/>
<evidence type="ECO:0000256" key="6">
    <source>
        <dbReference type="ARBA" id="ARBA00022884"/>
    </source>
</evidence>
<comment type="caution">
    <text evidence="10">The sequence shown here is derived from an EMBL/GenBank/DDBJ whole genome shotgun (WGS) entry which is preliminary data.</text>
</comment>
<sequence length="123" mass="13348">MLPQQSRMRSPEEFKRTLRSGRRAGGSALSGHLLFAVGQVQSDATAKVGFVVSRAVGSAVVRNRVKRRLRELMRRRVASLPGGCLLVVRAHPAAAGARQADLAADLDLVLGRLLRRQVGARQQ</sequence>
<dbReference type="Gene3D" id="3.30.230.10">
    <property type="match status" value="1"/>
</dbReference>
<dbReference type="InterPro" id="IPR000100">
    <property type="entry name" value="RNase_P"/>
</dbReference>
<dbReference type="SUPFAM" id="SSF54211">
    <property type="entry name" value="Ribosomal protein S5 domain 2-like"/>
    <property type="match status" value="1"/>
</dbReference>
<dbReference type="Pfam" id="PF00825">
    <property type="entry name" value="Ribonuclease_P"/>
    <property type="match status" value="1"/>
</dbReference>
<dbReference type="HAMAP" id="MF_00227">
    <property type="entry name" value="RNase_P"/>
    <property type="match status" value="1"/>
</dbReference>
<dbReference type="InterPro" id="IPR020568">
    <property type="entry name" value="Ribosomal_Su5_D2-typ_SF"/>
</dbReference>